<dbReference type="Gene3D" id="3.40.50.300">
    <property type="entry name" value="P-loop containing nucleotide triphosphate hydrolases"/>
    <property type="match status" value="2"/>
</dbReference>
<dbReference type="SUPFAM" id="SSF52540">
    <property type="entry name" value="P-loop containing nucleoside triphosphate hydrolases"/>
    <property type="match status" value="1"/>
</dbReference>
<evidence type="ECO:0000256" key="3">
    <source>
        <dbReference type="ARBA" id="ARBA00022806"/>
    </source>
</evidence>
<evidence type="ECO:0000256" key="2">
    <source>
        <dbReference type="ARBA" id="ARBA00022801"/>
    </source>
</evidence>
<dbReference type="InterPro" id="IPR027417">
    <property type="entry name" value="P-loop_NTPase"/>
</dbReference>
<dbReference type="PANTHER" id="PTHR11070">
    <property type="entry name" value="UVRD / RECB / PCRA DNA HELICASE FAMILY MEMBER"/>
    <property type="match status" value="1"/>
</dbReference>
<protein>
    <recommendedName>
        <fullName evidence="6">UvrD-like helicase ATP-binding domain-containing protein</fullName>
    </recommendedName>
</protein>
<dbReference type="InterPro" id="IPR014016">
    <property type="entry name" value="UvrD-like_ATP-bd"/>
</dbReference>
<dbReference type="GO" id="GO:0016787">
    <property type="term" value="F:hydrolase activity"/>
    <property type="evidence" value="ECO:0007669"/>
    <property type="project" value="UniProtKB-UniRule"/>
</dbReference>
<dbReference type="GO" id="GO:0005524">
    <property type="term" value="F:ATP binding"/>
    <property type="evidence" value="ECO:0007669"/>
    <property type="project" value="UniProtKB-UniRule"/>
</dbReference>
<dbReference type="KEGG" id="pyc:TQ32_06605"/>
<evidence type="ECO:0000313" key="8">
    <source>
        <dbReference type="Proteomes" id="UP000070587"/>
    </source>
</evidence>
<keyword evidence="3 5" id="KW-0347">Helicase</keyword>
<dbReference type="PROSITE" id="PS51198">
    <property type="entry name" value="UVRD_HELICASE_ATP_BIND"/>
    <property type="match status" value="1"/>
</dbReference>
<evidence type="ECO:0000256" key="4">
    <source>
        <dbReference type="ARBA" id="ARBA00022840"/>
    </source>
</evidence>
<dbReference type="GO" id="GO:0003677">
    <property type="term" value="F:DNA binding"/>
    <property type="evidence" value="ECO:0007669"/>
    <property type="project" value="InterPro"/>
</dbReference>
<keyword evidence="2 5" id="KW-0378">Hydrolase</keyword>
<feature type="domain" description="UvrD-like helicase ATP-binding" evidence="6">
    <location>
        <begin position="1"/>
        <end position="264"/>
    </location>
</feature>
<evidence type="ECO:0000256" key="5">
    <source>
        <dbReference type="PROSITE-ProRule" id="PRU00560"/>
    </source>
</evidence>
<reference evidence="8" key="1">
    <citation type="submission" date="2015-02" db="EMBL/GenBank/DDBJ databases">
        <title>Pyrococcus kukulkanii sp. nov., a novel hyperthermophilic archaeon isolated from a deep-sea hydrothermal vent at the Guaymas Basin.</title>
        <authorList>
            <person name="Oger P.M."/>
            <person name="Callac N."/>
            <person name="Jebbar M."/>
            <person name="Godfroy A."/>
        </authorList>
    </citation>
    <scope>NUCLEOTIDE SEQUENCE [LARGE SCALE GENOMIC DNA]</scope>
    <source>
        <strain evidence="8">NCB100</strain>
    </source>
</reference>
<dbReference type="EMBL" id="CP010835">
    <property type="protein sequence ID" value="AMM54182.1"/>
    <property type="molecule type" value="Genomic_DNA"/>
</dbReference>
<evidence type="ECO:0000256" key="1">
    <source>
        <dbReference type="ARBA" id="ARBA00022741"/>
    </source>
</evidence>
<dbReference type="Pfam" id="PF13538">
    <property type="entry name" value="UvrD_C_2"/>
    <property type="match status" value="1"/>
</dbReference>
<dbReference type="InterPro" id="IPR000212">
    <property type="entry name" value="DNA_helicase_UvrD/REP"/>
</dbReference>
<evidence type="ECO:0000259" key="6">
    <source>
        <dbReference type="PROSITE" id="PS51198"/>
    </source>
</evidence>
<proteinExistence type="predicted"/>
<dbReference type="PATRIC" id="fig|1609559.3.peg.1386"/>
<dbReference type="GeneID" id="28491491"/>
<dbReference type="GO" id="GO:0000725">
    <property type="term" value="P:recombinational repair"/>
    <property type="evidence" value="ECO:0007669"/>
    <property type="project" value="TreeGrafter"/>
</dbReference>
<dbReference type="Pfam" id="PF00580">
    <property type="entry name" value="UvrD-helicase"/>
    <property type="match status" value="1"/>
</dbReference>
<dbReference type="STRING" id="1609559.TQ32_06605"/>
<dbReference type="PANTHER" id="PTHR11070:SF2">
    <property type="entry name" value="ATP-DEPENDENT DNA HELICASE SRS2"/>
    <property type="match status" value="1"/>
</dbReference>
<dbReference type="Proteomes" id="UP000070587">
    <property type="component" value="Chromosome"/>
</dbReference>
<dbReference type="OrthoDB" id="88793at2157"/>
<feature type="binding site" evidence="5">
    <location>
        <begin position="10"/>
        <end position="17"/>
    </location>
    <ligand>
        <name>ATP</name>
        <dbReference type="ChEBI" id="CHEBI:30616"/>
    </ligand>
</feature>
<dbReference type="AlphaFoldDB" id="A0A127BA21"/>
<keyword evidence="4 5" id="KW-0067">ATP-binding</keyword>
<sequence>MPEFLKKLIGPPGTGKTRWIMTQILGLHEGKKKVLEEYGLEGALWGEELAFATLENSALRELLGRIGYEDRAGWMRTVDGIVIRALAIAGRVENPPNPLIFESVLLKVARRFRLNLELVKERINNFTYLINNLRVEEAKEYAQSDLIVGEWLKLLAEKGVKPFELYKLDLLNDVEAVRDEIVHAKTPHLLPKLMFVDEAQDLSRLDWLVLTRLFAESKFVIVGDDLQAIFSFRGADYRVFESIKAGRVEVLDKSYRLPQDIIDVAKAYIKRMVGKYYDFRAVDESKQAEFYILPPNQALRFAIELARKGFSVQILTRTSKTASELRLLLWSAGIFADDLAGSVLEKVERFRELLRLLAVARKKKAFTEEQEKKFQKLAWEFLRPDARQRVNEIFKQPALLRQGRLDQLLDLKNDDVWPDVLVAYLAYKQTPLKLYVDTMHAAKGTESDYTVIWGDFHRRAPDPGEEARVVYVAITRARKGIIIDNIMNPYLIPLLDILNEKVDVKTQPARPVEAEASP</sequence>
<gene>
    <name evidence="7" type="ORF">TQ32_06605</name>
</gene>
<dbReference type="GO" id="GO:0043138">
    <property type="term" value="F:3'-5' DNA helicase activity"/>
    <property type="evidence" value="ECO:0007669"/>
    <property type="project" value="TreeGrafter"/>
</dbReference>
<accession>A0A127BA21</accession>
<keyword evidence="1 5" id="KW-0547">Nucleotide-binding</keyword>
<organism evidence="7 8">
    <name type="scientific">Pyrococcus kukulkanii</name>
    <dbReference type="NCBI Taxonomy" id="1609559"/>
    <lineage>
        <taxon>Archaea</taxon>
        <taxon>Methanobacteriati</taxon>
        <taxon>Methanobacteriota</taxon>
        <taxon>Thermococci</taxon>
        <taxon>Thermococcales</taxon>
        <taxon>Thermococcaceae</taxon>
        <taxon>Pyrococcus</taxon>
    </lineage>
</organism>
<dbReference type="InterPro" id="IPR027785">
    <property type="entry name" value="UvrD-like_helicase_C"/>
</dbReference>
<dbReference type="RefSeq" id="WP_068322566.1">
    <property type="nucleotide sequence ID" value="NZ_CP010835.1"/>
</dbReference>
<evidence type="ECO:0000313" key="7">
    <source>
        <dbReference type="EMBL" id="AMM54182.1"/>
    </source>
</evidence>
<name>A0A127BA21_9EURY</name>
<dbReference type="GO" id="GO:0005829">
    <property type="term" value="C:cytosol"/>
    <property type="evidence" value="ECO:0007669"/>
    <property type="project" value="TreeGrafter"/>
</dbReference>
<reference evidence="7 8" key="2">
    <citation type="journal article" date="2016" name="Int. J. Syst. Evol. Microbiol.">
        <title>Pyrococcus kukulkanii sp. nov., a hyperthermophilic, piezophilic archaeon isolated from a deep-sea hydrothermal vent.</title>
        <authorList>
            <person name="Callac N."/>
            <person name="Oger P."/>
            <person name="Lesongeur F."/>
            <person name="Rattray J.E."/>
            <person name="Vannier P."/>
            <person name="Michoud G."/>
            <person name="Beauverger M."/>
            <person name="Gayet N."/>
            <person name="Rouxel O."/>
            <person name="Jebbar M."/>
            <person name="Godfroy A."/>
        </authorList>
    </citation>
    <scope>NUCLEOTIDE SEQUENCE [LARGE SCALE GENOMIC DNA]</scope>
    <source>
        <strain evidence="7 8">NCB100</strain>
    </source>
</reference>